<comment type="caution">
    <text evidence="2">The sequence shown here is derived from an EMBL/GenBank/DDBJ whole genome shotgun (WGS) entry which is preliminary data.</text>
</comment>
<accession>A0A0F9P3W3</accession>
<protein>
    <submittedName>
        <fullName evidence="2">Uncharacterized protein</fullName>
    </submittedName>
</protein>
<reference evidence="2" key="1">
    <citation type="journal article" date="2015" name="Nature">
        <title>Complex archaea that bridge the gap between prokaryotes and eukaryotes.</title>
        <authorList>
            <person name="Spang A."/>
            <person name="Saw J.H."/>
            <person name="Jorgensen S.L."/>
            <person name="Zaremba-Niedzwiedzka K."/>
            <person name="Martijn J."/>
            <person name="Lind A.E."/>
            <person name="van Eijk R."/>
            <person name="Schleper C."/>
            <person name="Guy L."/>
            <person name="Ettema T.J."/>
        </authorList>
    </citation>
    <scope>NUCLEOTIDE SEQUENCE</scope>
</reference>
<proteinExistence type="predicted"/>
<sequence length="317" mass="36369">MELILSVNDILSFGLAGAGAAAGIYGAIRAWLSNRKMKQIEEESLSSKLSLNFTYDLIKSGEINMCRGVIGWTNLGLTNIKIIKLNIDIRDREDELRESFLPPDGNLKSEYIPFVKKVEHLEIEALNNHKLVNFSNDFDKGEVKIFQDDPIYGLAISARDKRKMKDKGEEVDSDVLEIKKNISKYIDAKINKLIEIFSNKDMEGFKKQLIKFLFTETLVKELRGIQLFPQEKKEQEFYVKYQGEGIVYLNAEIATIRLQLKNIAAMEEYKSLGDKLLDLKELSNPIITKFRKLLTIIVSPTSLEIHKHKSNYLLYLN</sequence>
<keyword evidence="1" id="KW-0472">Membrane</keyword>
<evidence type="ECO:0000313" key="2">
    <source>
        <dbReference type="EMBL" id="KKN19077.1"/>
    </source>
</evidence>
<gene>
    <name evidence="2" type="ORF">LCGC14_0949430</name>
</gene>
<dbReference type="EMBL" id="LAZR01003369">
    <property type="protein sequence ID" value="KKN19077.1"/>
    <property type="molecule type" value="Genomic_DNA"/>
</dbReference>
<evidence type="ECO:0000256" key="1">
    <source>
        <dbReference type="SAM" id="Phobius"/>
    </source>
</evidence>
<keyword evidence="1" id="KW-1133">Transmembrane helix</keyword>
<organism evidence="2">
    <name type="scientific">marine sediment metagenome</name>
    <dbReference type="NCBI Taxonomy" id="412755"/>
    <lineage>
        <taxon>unclassified sequences</taxon>
        <taxon>metagenomes</taxon>
        <taxon>ecological metagenomes</taxon>
    </lineage>
</organism>
<keyword evidence="1" id="KW-0812">Transmembrane</keyword>
<name>A0A0F9P3W3_9ZZZZ</name>
<feature type="transmembrane region" description="Helical" evidence="1">
    <location>
        <begin position="12"/>
        <end position="32"/>
    </location>
</feature>
<dbReference type="AlphaFoldDB" id="A0A0F9P3W3"/>